<feature type="chain" id="PRO_5040359505" description="FAD-binding PCMH-type domain-containing protein" evidence="5">
    <location>
        <begin position="21"/>
        <end position="540"/>
    </location>
</feature>
<name>A0A9P6I5X3_9PEZI</name>
<evidence type="ECO:0000256" key="5">
    <source>
        <dbReference type="SAM" id="SignalP"/>
    </source>
</evidence>
<dbReference type="PANTHER" id="PTHR42973">
    <property type="entry name" value="BINDING OXIDOREDUCTASE, PUTATIVE (AFU_ORTHOLOGUE AFUA_1G17690)-RELATED"/>
    <property type="match status" value="1"/>
</dbReference>
<dbReference type="InterPro" id="IPR016166">
    <property type="entry name" value="FAD-bd_PCMH"/>
</dbReference>
<organism evidence="7 8">
    <name type="scientific">Colletotrichum karsti</name>
    <dbReference type="NCBI Taxonomy" id="1095194"/>
    <lineage>
        <taxon>Eukaryota</taxon>
        <taxon>Fungi</taxon>
        <taxon>Dikarya</taxon>
        <taxon>Ascomycota</taxon>
        <taxon>Pezizomycotina</taxon>
        <taxon>Sordariomycetes</taxon>
        <taxon>Hypocreomycetidae</taxon>
        <taxon>Glomerellales</taxon>
        <taxon>Glomerellaceae</taxon>
        <taxon>Colletotrichum</taxon>
        <taxon>Colletotrichum boninense species complex</taxon>
    </lineage>
</organism>
<dbReference type="RefSeq" id="XP_038747344.1">
    <property type="nucleotide sequence ID" value="XM_038887178.1"/>
</dbReference>
<evidence type="ECO:0000259" key="6">
    <source>
        <dbReference type="PROSITE" id="PS51387"/>
    </source>
</evidence>
<dbReference type="InterPro" id="IPR006094">
    <property type="entry name" value="Oxid_FAD_bind_N"/>
</dbReference>
<keyword evidence="8" id="KW-1185">Reference proteome</keyword>
<dbReference type="OrthoDB" id="2151789at2759"/>
<dbReference type="GeneID" id="62160252"/>
<dbReference type="InterPro" id="IPR036318">
    <property type="entry name" value="FAD-bd_PCMH-like_sf"/>
</dbReference>
<reference evidence="7" key="2">
    <citation type="submission" date="2020-11" db="EMBL/GenBank/DDBJ databases">
        <title>Whole genome sequencing of Colletotrichum sp.</title>
        <authorList>
            <person name="Li H."/>
        </authorList>
    </citation>
    <scope>NUCLEOTIDE SEQUENCE</scope>
    <source>
        <strain evidence="7">CkLH20</strain>
    </source>
</reference>
<evidence type="ECO:0000256" key="2">
    <source>
        <dbReference type="ARBA" id="ARBA00022630"/>
    </source>
</evidence>
<keyword evidence="2" id="KW-0285">Flavoprotein</keyword>
<sequence>MKSFSVLTLLSLCLAQTAFAACRTRSTDCSPQSVCDAISKPGAFPCATTEQQSAAQCSQAATPGSDGGSVIASRLKEVGLGEQLVYPQESRYHEVVTPHWSLTAQLTPYCVVQPTTTEEVSKAVAVLAKVEGCIFAVRSGGHCVWPGSSNCDNGIVIDLGKLNGIEYDREKKVVKVQAGCRWRDVYRKAEDNGVTVSGGREGAVGVGGFLCGGGFSWLIPRSGFGCDTVVQFEVVLADGRIIQANSHENSDLFTALKGGSCNFGIVTRFDLETFPETQVWGGVNICHVSTSPKHIEYFVDYIDTIEEKADSSYGLVWAWEPRFKDVILTVMMSNTKGVVDPPALADVLEVPAMVSTVESRGVTEFALHMESPEKLYNLWRSATFSNDARILHKLVETHRDFVARLRERIPDDGFNTICFAQALPTLYAKRGQDRGGNVLGVENLGGNCISFLGAANVKDEQHVEFASGVLQDWYDSLIEYAKSIGVWKDWLYLNYSDKSQNPLQTYGQENVDKIRAAALKYDPKGVFQTKCPGGFKITKI</sequence>
<dbReference type="GO" id="GO:0071949">
    <property type="term" value="F:FAD binding"/>
    <property type="evidence" value="ECO:0007669"/>
    <property type="project" value="InterPro"/>
</dbReference>
<keyword evidence="3" id="KW-0274">FAD</keyword>
<dbReference type="PROSITE" id="PS51387">
    <property type="entry name" value="FAD_PCMH"/>
    <property type="match status" value="1"/>
</dbReference>
<comment type="caution">
    <text evidence="7">The sequence shown here is derived from an EMBL/GenBank/DDBJ whole genome shotgun (WGS) entry which is preliminary data.</text>
</comment>
<proteinExistence type="inferred from homology"/>
<evidence type="ECO:0000313" key="7">
    <source>
        <dbReference type="EMBL" id="KAF9877883.1"/>
    </source>
</evidence>
<dbReference type="Gene3D" id="3.30.465.10">
    <property type="match status" value="1"/>
</dbReference>
<feature type="domain" description="FAD-binding PCMH-type" evidence="6">
    <location>
        <begin position="104"/>
        <end position="276"/>
    </location>
</feature>
<dbReference type="PANTHER" id="PTHR42973:SF53">
    <property type="entry name" value="FAD-BINDING PCMH-TYPE DOMAIN-CONTAINING PROTEIN-RELATED"/>
    <property type="match status" value="1"/>
</dbReference>
<dbReference type="PROSITE" id="PS51257">
    <property type="entry name" value="PROKAR_LIPOPROTEIN"/>
    <property type="match status" value="1"/>
</dbReference>
<dbReference type="AlphaFoldDB" id="A0A9P6I5X3"/>
<evidence type="ECO:0000256" key="3">
    <source>
        <dbReference type="ARBA" id="ARBA00022827"/>
    </source>
</evidence>
<dbReference type="InterPro" id="IPR016169">
    <property type="entry name" value="FAD-bd_PCMH_sub2"/>
</dbReference>
<accession>A0A9P6I5X3</accession>
<evidence type="ECO:0000256" key="1">
    <source>
        <dbReference type="ARBA" id="ARBA00005466"/>
    </source>
</evidence>
<dbReference type="Proteomes" id="UP000781932">
    <property type="component" value="Unassembled WGS sequence"/>
</dbReference>
<evidence type="ECO:0000313" key="8">
    <source>
        <dbReference type="Proteomes" id="UP000781932"/>
    </source>
</evidence>
<comment type="similarity">
    <text evidence="1">Belongs to the oxygen-dependent FAD-linked oxidoreductase family.</text>
</comment>
<gene>
    <name evidence="7" type="ORF">CkaCkLH20_04459</name>
</gene>
<dbReference type="Pfam" id="PF01565">
    <property type="entry name" value="FAD_binding_4"/>
    <property type="match status" value="1"/>
</dbReference>
<feature type="signal peptide" evidence="5">
    <location>
        <begin position="1"/>
        <end position="20"/>
    </location>
</feature>
<dbReference type="InterPro" id="IPR050416">
    <property type="entry name" value="FAD-linked_Oxidoreductase"/>
</dbReference>
<protein>
    <recommendedName>
        <fullName evidence="6">FAD-binding PCMH-type domain-containing protein</fullName>
    </recommendedName>
</protein>
<keyword evidence="5" id="KW-0732">Signal</keyword>
<dbReference type="GO" id="GO:0016491">
    <property type="term" value="F:oxidoreductase activity"/>
    <property type="evidence" value="ECO:0007669"/>
    <property type="project" value="UniProtKB-KW"/>
</dbReference>
<reference evidence="7" key="1">
    <citation type="submission" date="2020-03" db="EMBL/GenBank/DDBJ databases">
        <authorList>
            <person name="He L."/>
        </authorList>
    </citation>
    <scope>NUCLEOTIDE SEQUENCE</scope>
    <source>
        <strain evidence="7">CkLH20</strain>
    </source>
</reference>
<evidence type="ECO:0000256" key="4">
    <source>
        <dbReference type="ARBA" id="ARBA00023002"/>
    </source>
</evidence>
<dbReference type="EMBL" id="JAATWM020000012">
    <property type="protein sequence ID" value="KAF9877883.1"/>
    <property type="molecule type" value="Genomic_DNA"/>
</dbReference>
<keyword evidence="4" id="KW-0560">Oxidoreductase</keyword>
<dbReference type="SUPFAM" id="SSF56176">
    <property type="entry name" value="FAD-binding/transporter-associated domain-like"/>
    <property type="match status" value="1"/>
</dbReference>